<feature type="transmembrane region" description="Helical" evidence="1">
    <location>
        <begin position="129"/>
        <end position="152"/>
    </location>
</feature>
<gene>
    <name evidence="2" type="ORF">HMJ28_01320</name>
</gene>
<dbReference type="EMBL" id="JABFIF010000001">
    <property type="protein sequence ID" value="NOH15040.1"/>
    <property type="molecule type" value="Genomic_DNA"/>
</dbReference>
<dbReference type="AlphaFoldDB" id="A0A7Y3V5I2"/>
<feature type="transmembrane region" description="Helical" evidence="1">
    <location>
        <begin position="100"/>
        <end position="117"/>
    </location>
</feature>
<feature type="transmembrane region" description="Helical" evidence="1">
    <location>
        <begin position="7"/>
        <end position="23"/>
    </location>
</feature>
<comment type="caution">
    <text evidence="2">The sequence shown here is derived from an EMBL/GenBank/DDBJ whole genome shotgun (WGS) entry which is preliminary data.</text>
</comment>
<keyword evidence="1" id="KW-1133">Transmembrane helix</keyword>
<dbReference type="InterPro" id="IPR014509">
    <property type="entry name" value="YjdF-like"/>
</dbReference>
<evidence type="ECO:0000313" key="2">
    <source>
        <dbReference type="EMBL" id="NOH15040.1"/>
    </source>
</evidence>
<dbReference type="RefSeq" id="WP_171302706.1">
    <property type="nucleotide sequence ID" value="NZ_JABFIF010000001.1"/>
</dbReference>
<sequence length="201" mass="23112">MKDKTLHLFLINSILIILIWSGINPFDKFTWILEVLPAIIGGFVLIIIYPKFKFTNLVYILIWVHAIILIVGGHYTYAEMPLFNVIRDVFNLNRNYYDRLGHFAQGFIPAIIAREILIRNNIVTKKKWLEFIIVCICLAISASYELIEFAVAEFTGTAAEAFLGTQGDIWDTQWDMLFALIGSIVAILTLSKYHNKQLIKK</sequence>
<dbReference type="Pfam" id="PF09997">
    <property type="entry name" value="DUF2238"/>
    <property type="match status" value="1"/>
</dbReference>
<dbReference type="PIRSF" id="PIRSF020606">
    <property type="entry name" value="UCP020606"/>
    <property type="match status" value="1"/>
</dbReference>
<evidence type="ECO:0000256" key="1">
    <source>
        <dbReference type="SAM" id="Phobius"/>
    </source>
</evidence>
<accession>A0A7Y3V5I2</accession>
<reference evidence="2 3" key="1">
    <citation type="submission" date="2020-05" db="EMBL/GenBank/DDBJ databases">
        <title>Draft genome sequence of Clostridium cochlearium strain AGROS13 isolated from a sheep dairy farm in New Zealand.</title>
        <authorList>
            <person name="Gupta T.B."/>
            <person name="Jauregui R."/>
            <person name="Risson A.N."/>
            <person name="Brightwell G."/>
            <person name="Maclean P."/>
        </authorList>
    </citation>
    <scope>NUCLEOTIDE SEQUENCE [LARGE SCALE GENOMIC DNA]</scope>
    <source>
        <strain evidence="2 3">AGROS13</strain>
    </source>
</reference>
<feature type="transmembrane region" description="Helical" evidence="1">
    <location>
        <begin position="29"/>
        <end position="49"/>
    </location>
</feature>
<dbReference type="Proteomes" id="UP000528432">
    <property type="component" value="Unassembled WGS sequence"/>
</dbReference>
<name>A0A7Y3V5I2_CLOCO</name>
<protein>
    <submittedName>
        <fullName evidence="2">DUF2238 domain-containing protein</fullName>
    </submittedName>
</protein>
<feature type="transmembrane region" description="Helical" evidence="1">
    <location>
        <begin position="56"/>
        <end position="77"/>
    </location>
</feature>
<proteinExistence type="predicted"/>
<keyword evidence="1" id="KW-0472">Membrane</keyword>
<organism evidence="2 3">
    <name type="scientific">Clostridium cochlearium</name>
    <dbReference type="NCBI Taxonomy" id="1494"/>
    <lineage>
        <taxon>Bacteria</taxon>
        <taxon>Bacillati</taxon>
        <taxon>Bacillota</taxon>
        <taxon>Clostridia</taxon>
        <taxon>Eubacteriales</taxon>
        <taxon>Clostridiaceae</taxon>
        <taxon>Clostridium</taxon>
    </lineage>
</organism>
<dbReference type="InterPro" id="IPR058534">
    <property type="entry name" value="YjdF"/>
</dbReference>
<evidence type="ECO:0000313" key="3">
    <source>
        <dbReference type="Proteomes" id="UP000528432"/>
    </source>
</evidence>
<feature type="transmembrane region" description="Helical" evidence="1">
    <location>
        <begin position="172"/>
        <end position="191"/>
    </location>
</feature>
<keyword evidence="1" id="KW-0812">Transmembrane</keyword>